<dbReference type="InterPro" id="IPR016035">
    <property type="entry name" value="Acyl_Trfase/lysoPLipase"/>
</dbReference>
<keyword evidence="6" id="KW-1185">Reference proteome</keyword>
<feature type="active site" description="Proton acceptor" evidence="2">
    <location>
        <position position="259"/>
    </location>
</feature>
<feature type="chain" id="PRO_5015403660" evidence="3">
    <location>
        <begin position="31"/>
        <end position="391"/>
    </location>
</feature>
<name>A0A2S4LSX6_9HYPH</name>
<dbReference type="InterPro" id="IPR002641">
    <property type="entry name" value="PNPLA_dom"/>
</dbReference>
<evidence type="ECO:0000313" key="5">
    <source>
        <dbReference type="EMBL" id="POR45566.1"/>
    </source>
</evidence>
<sequence length="391" mass="41509">MIALQMSRAWPLTRSALGLAFLALAGCASAPRTPFTLQEQAIAQVPGFPDVRVWGDGSLADFARQRLGPSPRKTSSLTYLALSGGGSGGAFGAGVLAGWTASGKRPRFDLVSGVSTGALIAPFAFLGPGYDETLIHIYTSGITSKLYQMKWLPSGLLGSGLLEAGPLRRMVEQYATRELLTAVAAEHRKGRRLIVVTTNMDAQRPVVWDMGRIASSGQPGALKLFQDVLVASASIPAAFPPVLLDVQAGSGSFQELHSDGATANQVFTIPDSVLLSPRPGRLPGLGKADLYVIINNALIPEFDVVSNSTFSVGSRALSTMIKAQTRSAINATYGFSKRAGIRFHLAAIDKAVPYNPTDAFNQDYMQTIFKLGYEESLSGKLWKSTPPFGGS</sequence>
<dbReference type="RefSeq" id="WP_245928474.1">
    <property type="nucleotide sequence ID" value="NZ_PQFZ01000032.1"/>
</dbReference>
<feature type="short sequence motif" description="GXGXXG" evidence="2">
    <location>
        <begin position="84"/>
        <end position="89"/>
    </location>
</feature>
<evidence type="ECO:0000256" key="1">
    <source>
        <dbReference type="ARBA" id="ARBA00023098"/>
    </source>
</evidence>
<dbReference type="EMBL" id="PQFZ01000032">
    <property type="protein sequence ID" value="POR45566.1"/>
    <property type="molecule type" value="Genomic_DNA"/>
</dbReference>
<keyword evidence="1 2" id="KW-0443">Lipid metabolism</keyword>
<dbReference type="AlphaFoldDB" id="A0A2S4LSX6"/>
<evidence type="ECO:0000259" key="4">
    <source>
        <dbReference type="PROSITE" id="PS51635"/>
    </source>
</evidence>
<protein>
    <submittedName>
        <fullName evidence="5">Patatin-like phospholipase</fullName>
    </submittedName>
</protein>
<dbReference type="GO" id="GO:0016042">
    <property type="term" value="P:lipid catabolic process"/>
    <property type="evidence" value="ECO:0007669"/>
    <property type="project" value="UniProtKB-UniRule"/>
</dbReference>
<feature type="short sequence motif" description="GXSXG" evidence="2">
    <location>
        <begin position="113"/>
        <end position="117"/>
    </location>
</feature>
<feature type="active site" description="Nucleophile" evidence="2">
    <location>
        <position position="115"/>
    </location>
</feature>
<dbReference type="GO" id="GO:0016787">
    <property type="term" value="F:hydrolase activity"/>
    <property type="evidence" value="ECO:0007669"/>
    <property type="project" value="UniProtKB-UniRule"/>
</dbReference>
<keyword evidence="3" id="KW-0732">Signal</keyword>
<organism evidence="5 6">
    <name type="scientific">Bosea psychrotolerans</name>
    <dbReference type="NCBI Taxonomy" id="1871628"/>
    <lineage>
        <taxon>Bacteria</taxon>
        <taxon>Pseudomonadati</taxon>
        <taxon>Pseudomonadota</taxon>
        <taxon>Alphaproteobacteria</taxon>
        <taxon>Hyphomicrobiales</taxon>
        <taxon>Boseaceae</taxon>
        <taxon>Bosea</taxon>
    </lineage>
</organism>
<feature type="short sequence motif" description="DGA/G" evidence="2">
    <location>
        <begin position="259"/>
        <end position="261"/>
    </location>
</feature>
<evidence type="ECO:0000256" key="3">
    <source>
        <dbReference type="SAM" id="SignalP"/>
    </source>
</evidence>
<dbReference type="SUPFAM" id="SSF52151">
    <property type="entry name" value="FabD/lysophospholipase-like"/>
    <property type="match status" value="1"/>
</dbReference>
<dbReference type="Pfam" id="PF01734">
    <property type="entry name" value="Patatin"/>
    <property type="match status" value="1"/>
</dbReference>
<proteinExistence type="predicted"/>
<evidence type="ECO:0000256" key="2">
    <source>
        <dbReference type="PROSITE-ProRule" id="PRU01161"/>
    </source>
</evidence>
<gene>
    <name evidence="5" type="ORF">CYD53_13224</name>
</gene>
<comment type="caution">
    <text evidence="5">The sequence shown here is derived from an EMBL/GenBank/DDBJ whole genome shotgun (WGS) entry which is preliminary data.</text>
</comment>
<dbReference type="Proteomes" id="UP000236919">
    <property type="component" value="Unassembled WGS sequence"/>
</dbReference>
<reference evidence="5 6" key="1">
    <citation type="submission" date="2018-01" db="EMBL/GenBank/DDBJ databases">
        <title>Genomic Encyclopedia of Type Strains, Phase III (KMG-III): the genomes of soil and plant-associated and newly described type strains.</title>
        <authorList>
            <person name="Whitman W."/>
        </authorList>
    </citation>
    <scope>NUCLEOTIDE SEQUENCE [LARGE SCALE GENOMIC DNA]</scope>
    <source>
        <strain evidence="5 6">1131</strain>
    </source>
</reference>
<dbReference type="PROSITE" id="PS51635">
    <property type="entry name" value="PNPLA"/>
    <property type="match status" value="1"/>
</dbReference>
<dbReference type="Gene3D" id="3.40.1090.10">
    <property type="entry name" value="Cytosolic phospholipase A2 catalytic domain"/>
    <property type="match status" value="1"/>
</dbReference>
<keyword evidence="2" id="KW-0442">Lipid degradation</keyword>
<evidence type="ECO:0000313" key="6">
    <source>
        <dbReference type="Proteomes" id="UP000236919"/>
    </source>
</evidence>
<accession>A0A2S4LSX6</accession>
<feature type="domain" description="PNPLA" evidence="4">
    <location>
        <begin position="80"/>
        <end position="275"/>
    </location>
</feature>
<feature type="signal peptide" evidence="3">
    <location>
        <begin position="1"/>
        <end position="30"/>
    </location>
</feature>
<keyword evidence="2" id="KW-0378">Hydrolase</keyword>